<feature type="transmembrane region" description="Helical" evidence="7">
    <location>
        <begin position="350"/>
        <end position="370"/>
    </location>
</feature>
<dbReference type="CDD" id="cd13127">
    <property type="entry name" value="MATE_tuaB_like"/>
    <property type="match status" value="1"/>
</dbReference>
<dbReference type="RefSeq" id="WP_183625542.1">
    <property type="nucleotide sequence ID" value="NZ_JACHWJ010000004.1"/>
</dbReference>
<feature type="transmembrane region" description="Helical" evidence="7">
    <location>
        <begin position="283"/>
        <end position="307"/>
    </location>
</feature>
<evidence type="ECO:0000313" key="9">
    <source>
        <dbReference type="Proteomes" id="UP000545286"/>
    </source>
</evidence>
<accession>A0A7W4YGZ4</accession>
<evidence type="ECO:0000256" key="4">
    <source>
        <dbReference type="ARBA" id="ARBA00022692"/>
    </source>
</evidence>
<evidence type="ECO:0000256" key="3">
    <source>
        <dbReference type="ARBA" id="ARBA00022475"/>
    </source>
</evidence>
<feature type="transmembrane region" description="Helical" evidence="7">
    <location>
        <begin position="199"/>
        <end position="218"/>
    </location>
</feature>
<comment type="caution">
    <text evidence="8">The sequence shown here is derived from an EMBL/GenBank/DDBJ whole genome shotgun (WGS) entry which is preliminary data.</text>
</comment>
<keyword evidence="5 7" id="KW-1133">Transmembrane helix</keyword>
<dbReference type="PANTHER" id="PTHR30250:SF10">
    <property type="entry name" value="LIPOPOLYSACCHARIDE BIOSYNTHESIS PROTEIN WZXC"/>
    <property type="match status" value="1"/>
</dbReference>
<gene>
    <name evidence="8" type="ORF">FHX72_002591</name>
</gene>
<evidence type="ECO:0000256" key="1">
    <source>
        <dbReference type="ARBA" id="ARBA00004651"/>
    </source>
</evidence>
<feature type="transmembrane region" description="Helical" evidence="7">
    <location>
        <begin position="376"/>
        <end position="394"/>
    </location>
</feature>
<evidence type="ECO:0000256" key="7">
    <source>
        <dbReference type="SAM" id="Phobius"/>
    </source>
</evidence>
<dbReference type="AlphaFoldDB" id="A0A7W4YGZ4"/>
<dbReference type="InterPro" id="IPR050833">
    <property type="entry name" value="Poly_Biosynth_Transport"/>
</dbReference>
<dbReference type="PANTHER" id="PTHR30250">
    <property type="entry name" value="PST FAMILY PREDICTED COLANIC ACID TRANSPORTER"/>
    <property type="match status" value="1"/>
</dbReference>
<protein>
    <submittedName>
        <fullName evidence="8">PST family polysaccharide transporter</fullName>
    </submittedName>
</protein>
<dbReference type="GO" id="GO:0005886">
    <property type="term" value="C:plasma membrane"/>
    <property type="evidence" value="ECO:0007669"/>
    <property type="project" value="UniProtKB-SubCell"/>
</dbReference>
<reference evidence="8 9" key="1">
    <citation type="submission" date="2020-08" db="EMBL/GenBank/DDBJ databases">
        <title>Sequencing the genomes of 1000 actinobacteria strains.</title>
        <authorList>
            <person name="Klenk H.-P."/>
        </authorList>
    </citation>
    <scope>NUCLEOTIDE SEQUENCE [LARGE SCALE GENOMIC DNA]</scope>
    <source>
        <strain evidence="8 9">DSM 20419</strain>
    </source>
</reference>
<organism evidence="8 9">
    <name type="scientific">Pseudoclavibacter helvolus</name>
    <dbReference type="NCBI Taxonomy" id="255205"/>
    <lineage>
        <taxon>Bacteria</taxon>
        <taxon>Bacillati</taxon>
        <taxon>Actinomycetota</taxon>
        <taxon>Actinomycetes</taxon>
        <taxon>Micrococcales</taxon>
        <taxon>Microbacteriaceae</taxon>
        <taxon>Pseudoclavibacter</taxon>
    </lineage>
</organism>
<comment type="similarity">
    <text evidence="2">Belongs to the polysaccharide synthase family.</text>
</comment>
<dbReference type="Pfam" id="PF13440">
    <property type="entry name" value="Polysacc_synt_3"/>
    <property type="match status" value="1"/>
</dbReference>
<dbReference type="EMBL" id="JACHWJ010000004">
    <property type="protein sequence ID" value="MBB2958445.1"/>
    <property type="molecule type" value="Genomic_DNA"/>
</dbReference>
<keyword evidence="6 7" id="KW-0472">Membrane</keyword>
<feature type="transmembrane region" description="Helical" evidence="7">
    <location>
        <begin position="142"/>
        <end position="163"/>
    </location>
</feature>
<evidence type="ECO:0000256" key="6">
    <source>
        <dbReference type="ARBA" id="ARBA00023136"/>
    </source>
</evidence>
<keyword evidence="3" id="KW-1003">Cell membrane</keyword>
<sequence length="478" mass="50467">MSGAVAVKWNAYGLIGRQVILLVASVLLARIIGPTSYGIVAQAAVYITFTSLLLDQGLSSALISKRDLQPRTIGAVAMLNIVMGLVLCGLTLLLSAQLAGALRTPELAPVLVALACFLPIKAGAIVPRLLLMRDMKFKPLAVAEIVSAFVGSMAAIGFALGGFSFWAVVLQYIVTDILLTIMLTISARPPLPNFRFNHLGAVAGFGLRVFGGNFLSFLARNVDTIMVSREFGATSAGYYGFAYKILMTPLQMVGQAVTRVLFPAIAKSRHDIKRVRGLVSDSTSMIALVSFPGMALVAISAPSWILGVMGAEWLPAVAIVQVLAVTGARQAVTTLNAPILLGMDRSDLHLVFNIIASVVQVAGILAGLAWGPLGVAVGYTAAGFLLMPLVYSVQRRAAGITAWAQIKAVLPALHGTAWASAVAILIGILLEGQFWLIVLSAQAVAGAFVFAVVMWFVHKSTLQRAITLASSMRGKRSK</sequence>
<evidence type="ECO:0000256" key="2">
    <source>
        <dbReference type="ARBA" id="ARBA00007430"/>
    </source>
</evidence>
<feature type="transmembrane region" description="Helical" evidence="7">
    <location>
        <begin position="434"/>
        <end position="457"/>
    </location>
</feature>
<feature type="transmembrane region" description="Helical" evidence="7">
    <location>
        <begin position="12"/>
        <end position="33"/>
    </location>
</feature>
<feature type="transmembrane region" description="Helical" evidence="7">
    <location>
        <begin position="169"/>
        <end position="187"/>
    </location>
</feature>
<keyword evidence="9" id="KW-1185">Reference proteome</keyword>
<feature type="transmembrane region" description="Helical" evidence="7">
    <location>
        <begin position="75"/>
        <end position="95"/>
    </location>
</feature>
<comment type="subcellular location">
    <subcellularLocation>
        <location evidence="1">Cell membrane</location>
        <topology evidence="1">Multi-pass membrane protein</topology>
    </subcellularLocation>
</comment>
<evidence type="ECO:0000256" key="5">
    <source>
        <dbReference type="ARBA" id="ARBA00022989"/>
    </source>
</evidence>
<feature type="transmembrane region" description="Helical" evidence="7">
    <location>
        <begin position="107"/>
        <end position="130"/>
    </location>
</feature>
<evidence type="ECO:0000313" key="8">
    <source>
        <dbReference type="EMBL" id="MBB2958445.1"/>
    </source>
</evidence>
<name>A0A7W4YGZ4_9MICO</name>
<keyword evidence="4 7" id="KW-0812">Transmembrane</keyword>
<dbReference type="Proteomes" id="UP000545286">
    <property type="component" value="Unassembled WGS sequence"/>
</dbReference>
<feature type="transmembrane region" description="Helical" evidence="7">
    <location>
        <begin position="406"/>
        <end position="428"/>
    </location>
</feature>
<proteinExistence type="inferred from homology"/>
<feature type="transmembrane region" description="Helical" evidence="7">
    <location>
        <begin position="313"/>
        <end position="329"/>
    </location>
</feature>